<organism evidence="2 3">
    <name type="scientific">Micromonas commoda (strain RCC299 / NOUM17 / CCMP2709)</name>
    <name type="common">Picoplanktonic green alga</name>
    <dbReference type="NCBI Taxonomy" id="296587"/>
    <lineage>
        <taxon>Eukaryota</taxon>
        <taxon>Viridiplantae</taxon>
        <taxon>Chlorophyta</taxon>
        <taxon>Mamiellophyceae</taxon>
        <taxon>Mamiellales</taxon>
        <taxon>Mamiellaceae</taxon>
        <taxon>Micromonas</taxon>
    </lineage>
</organism>
<dbReference type="Pfam" id="PF10063">
    <property type="entry name" value="DUF2301"/>
    <property type="match status" value="1"/>
</dbReference>
<feature type="non-terminal residue" evidence="2">
    <location>
        <position position="1"/>
    </location>
</feature>
<dbReference type="STRING" id="296587.C1FJL6"/>
<keyword evidence="3" id="KW-1185">Reference proteome</keyword>
<feature type="non-terminal residue" evidence="2">
    <location>
        <position position="212"/>
    </location>
</feature>
<protein>
    <submittedName>
        <fullName evidence="2">Uncharacterized protein</fullName>
    </submittedName>
</protein>
<dbReference type="PANTHER" id="PTHR36716:SF2">
    <property type="entry name" value="F3H9.20 PROTEIN"/>
    <property type="match status" value="1"/>
</dbReference>
<keyword evidence="1" id="KW-1133">Transmembrane helix</keyword>
<dbReference type="KEGG" id="mis:MICPUN_71530"/>
<dbReference type="GO" id="GO:0009507">
    <property type="term" value="C:chloroplast"/>
    <property type="evidence" value="ECO:0007669"/>
    <property type="project" value="TreeGrafter"/>
</dbReference>
<dbReference type="OrthoDB" id="2020161at2759"/>
<dbReference type="FunCoup" id="C1FJL6">
    <property type="interactions" value="457"/>
</dbReference>
<feature type="transmembrane region" description="Helical" evidence="1">
    <location>
        <begin position="83"/>
        <end position="100"/>
    </location>
</feature>
<feature type="transmembrane region" description="Helical" evidence="1">
    <location>
        <begin position="20"/>
        <end position="42"/>
    </location>
</feature>
<evidence type="ECO:0000256" key="1">
    <source>
        <dbReference type="SAM" id="Phobius"/>
    </source>
</evidence>
<sequence>VNPGLYCDWSVTDADVAEVWAYRVSLSVVALSVLACSSRVFIGNGGSDPSWLDAAYFTGAAGLGVALRLIHMYVDPIKKFMQALYAAGLAGSIGVAALASQTGDGGSVPAYVVAHPAAVWAVGPMFAALTGVAFKEGMCYGKAECAALFFVVPATLLAHLTGLANEEIEKGLLGTWCVLIAVFAARKYTQEVKDDIGDKSVFIFADLREDEK</sequence>
<gene>
    <name evidence="2" type="ORF">MICPUN_71530</name>
</gene>
<dbReference type="GeneID" id="8248247"/>
<dbReference type="RefSeq" id="XP_002509111.1">
    <property type="nucleotide sequence ID" value="XM_002509065.1"/>
</dbReference>
<feature type="transmembrane region" description="Helical" evidence="1">
    <location>
        <begin position="54"/>
        <end position="71"/>
    </location>
</feature>
<dbReference type="OMA" id="YFKEAFC"/>
<evidence type="ECO:0000313" key="2">
    <source>
        <dbReference type="EMBL" id="ACO70369.1"/>
    </source>
</evidence>
<dbReference type="Proteomes" id="UP000002009">
    <property type="component" value="Chromosome 12"/>
</dbReference>
<keyword evidence="1" id="KW-0812">Transmembrane</keyword>
<feature type="transmembrane region" description="Helical" evidence="1">
    <location>
        <begin position="112"/>
        <end position="134"/>
    </location>
</feature>
<proteinExistence type="predicted"/>
<dbReference type="AlphaFoldDB" id="C1FJL6"/>
<evidence type="ECO:0000313" key="3">
    <source>
        <dbReference type="Proteomes" id="UP000002009"/>
    </source>
</evidence>
<name>C1FJL6_MICCC</name>
<reference evidence="2 3" key="1">
    <citation type="journal article" date="2009" name="Science">
        <title>Green evolution and dynamic adaptations revealed by genomes of the marine picoeukaryotes Micromonas.</title>
        <authorList>
            <person name="Worden A.Z."/>
            <person name="Lee J.H."/>
            <person name="Mock T."/>
            <person name="Rouze P."/>
            <person name="Simmons M.P."/>
            <person name="Aerts A.L."/>
            <person name="Allen A.E."/>
            <person name="Cuvelier M.L."/>
            <person name="Derelle E."/>
            <person name="Everett M.V."/>
            <person name="Foulon E."/>
            <person name="Grimwood J."/>
            <person name="Gundlach H."/>
            <person name="Henrissat B."/>
            <person name="Napoli C."/>
            <person name="McDonald S.M."/>
            <person name="Parker M.S."/>
            <person name="Rombauts S."/>
            <person name="Salamov A."/>
            <person name="Von Dassow P."/>
            <person name="Badger J.H."/>
            <person name="Coutinho P.M."/>
            <person name="Demir E."/>
            <person name="Dubchak I."/>
            <person name="Gentemann C."/>
            <person name="Eikrem W."/>
            <person name="Gready J.E."/>
            <person name="John U."/>
            <person name="Lanier W."/>
            <person name="Lindquist E.A."/>
            <person name="Lucas S."/>
            <person name="Mayer K.F."/>
            <person name="Moreau H."/>
            <person name="Not F."/>
            <person name="Otillar R."/>
            <person name="Panaud O."/>
            <person name="Pangilinan J."/>
            <person name="Paulsen I."/>
            <person name="Piegu B."/>
            <person name="Poliakov A."/>
            <person name="Robbens S."/>
            <person name="Schmutz J."/>
            <person name="Toulza E."/>
            <person name="Wyss T."/>
            <person name="Zelensky A."/>
            <person name="Zhou K."/>
            <person name="Armbrust E.V."/>
            <person name="Bhattacharya D."/>
            <person name="Goodenough U.W."/>
            <person name="Van de Peer Y."/>
            <person name="Grigoriev I.V."/>
        </authorList>
    </citation>
    <scope>NUCLEOTIDE SEQUENCE [LARGE SCALE GENOMIC DNA]</scope>
    <source>
        <strain evidence="3">RCC299 / NOUM17</strain>
    </source>
</reference>
<feature type="transmembrane region" description="Helical" evidence="1">
    <location>
        <begin position="146"/>
        <end position="165"/>
    </location>
</feature>
<dbReference type="eggNOG" id="ENOG502QUPE">
    <property type="taxonomic scope" value="Eukaryota"/>
</dbReference>
<dbReference type="InterPro" id="IPR019275">
    <property type="entry name" value="DUF2301"/>
</dbReference>
<dbReference type="PANTHER" id="PTHR36716">
    <property type="entry name" value="F3H9.20 PROTEIN"/>
    <property type="match status" value="1"/>
</dbReference>
<dbReference type="InParanoid" id="C1FJL6"/>
<dbReference type="EMBL" id="CP001577">
    <property type="protein sequence ID" value="ACO70369.1"/>
    <property type="molecule type" value="Genomic_DNA"/>
</dbReference>
<accession>C1FJL6</accession>
<keyword evidence="1" id="KW-0472">Membrane</keyword>